<organism evidence="1 2">
    <name type="scientific">Methylacidimicrobium tartarophylax</name>
    <dbReference type="NCBI Taxonomy" id="1041768"/>
    <lineage>
        <taxon>Bacteria</taxon>
        <taxon>Pseudomonadati</taxon>
        <taxon>Verrucomicrobiota</taxon>
        <taxon>Methylacidimicrobium</taxon>
    </lineage>
</organism>
<proteinExistence type="predicted"/>
<reference evidence="1 2" key="1">
    <citation type="submission" date="2019-09" db="EMBL/GenBank/DDBJ databases">
        <authorList>
            <person name="Cremers G."/>
        </authorList>
    </citation>
    <scope>NUCLEOTIDE SEQUENCE [LARGE SCALE GENOMIC DNA]</scope>
    <source>
        <strain evidence="1">4A</strain>
    </source>
</reference>
<evidence type="ECO:0000313" key="1">
    <source>
        <dbReference type="EMBL" id="VVM07094.1"/>
    </source>
</evidence>
<protein>
    <recommendedName>
        <fullName evidence="3">His-Xaa-Ser system protein HxsD</fullName>
    </recommendedName>
</protein>
<gene>
    <name evidence="1" type="ORF">MAMT_01558</name>
</gene>
<evidence type="ECO:0000313" key="2">
    <source>
        <dbReference type="Proteomes" id="UP000334923"/>
    </source>
</evidence>
<dbReference type="RefSeq" id="WP_142660389.1">
    <property type="nucleotide sequence ID" value="NZ_CABFVA020000081.1"/>
</dbReference>
<accession>A0A5E6MC29</accession>
<evidence type="ECO:0008006" key="3">
    <source>
        <dbReference type="Google" id="ProtNLM"/>
    </source>
</evidence>
<dbReference type="EMBL" id="CABFVA020000081">
    <property type="protein sequence ID" value="VVM07094.1"/>
    <property type="molecule type" value="Genomic_DNA"/>
</dbReference>
<dbReference type="Proteomes" id="UP000334923">
    <property type="component" value="Unassembled WGS sequence"/>
</dbReference>
<name>A0A5E6MC29_9BACT</name>
<dbReference type="AlphaFoldDB" id="A0A5E6MC29"/>
<keyword evidence="2" id="KW-1185">Reference proteome</keyword>
<dbReference type="NCBIfam" id="TIGR03976">
    <property type="entry name" value="chp_LLNDYxLRE"/>
    <property type="match status" value="1"/>
</dbReference>
<dbReference type="InterPro" id="IPR023974">
    <property type="entry name" value="HxsD"/>
</dbReference>
<sequence>MSLRVQKSLYRQSTVEATLYRLADRFSAQLIDEDPVWSVEIHPLSGGPILEDCHHLFRTELIDQSLRAQIVQSTEQIKTLILSNAFSGTSLVPPDGCAGTTA</sequence>